<sequence>MQTINPSEAYWTSHNAHDHSSTGPSQNVSQEHATPSIAAGEAYAYYFSTLVQWPDGLPALHVYRCLTSSFFFLIWNSFVGVYNVSDRIIIKYIGSRPQCEVYNGSFYPGPNICISLYRLPNAMSFIERIYLDVTGRVNETAVLMWLPGGHIGVFDQTVDRPTTDRSFEPPFYEIAAASERSEPQPVSPAFLPVLHGV</sequence>
<dbReference type="EMBL" id="MU276586">
    <property type="protein sequence ID" value="KAI0038128.1"/>
    <property type="molecule type" value="Genomic_DNA"/>
</dbReference>
<accession>A0ACB8R280</accession>
<evidence type="ECO:0000313" key="1">
    <source>
        <dbReference type="EMBL" id="KAI0038128.1"/>
    </source>
</evidence>
<name>A0ACB8R280_9AGAM</name>
<keyword evidence="2" id="KW-1185">Reference proteome</keyword>
<reference evidence="1" key="1">
    <citation type="submission" date="2021-02" db="EMBL/GenBank/DDBJ databases">
        <authorList>
            <consortium name="DOE Joint Genome Institute"/>
            <person name="Ahrendt S."/>
            <person name="Looney B.P."/>
            <person name="Miyauchi S."/>
            <person name="Morin E."/>
            <person name="Drula E."/>
            <person name="Courty P.E."/>
            <person name="Chicoki N."/>
            <person name="Fauchery L."/>
            <person name="Kohler A."/>
            <person name="Kuo A."/>
            <person name="Labutti K."/>
            <person name="Pangilinan J."/>
            <person name="Lipzen A."/>
            <person name="Riley R."/>
            <person name="Andreopoulos W."/>
            <person name="He G."/>
            <person name="Johnson J."/>
            <person name="Barry K.W."/>
            <person name="Grigoriev I.V."/>
            <person name="Nagy L."/>
            <person name="Hibbett D."/>
            <person name="Henrissat B."/>
            <person name="Matheny P.B."/>
            <person name="Labbe J."/>
            <person name="Martin F."/>
        </authorList>
    </citation>
    <scope>NUCLEOTIDE SEQUENCE</scope>
    <source>
        <strain evidence="1">FP105234-sp</strain>
    </source>
</reference>
<evidence type="ECO:0000313" key="2">
    <source>
        <dbReference type="Proteomes" id="UP000814033"/>
    </source>
</evidence>
<organism evidence="1 2">
    <name type="scientific">Auriscalpium vulgare</name>
    <dbReference type="NCBI Taxonomy" id="40419"/>
    <lineage>
        <taxon>Eukaryota</taxon>
        <taxon>Fungi</taxon>
        <taxon>Dikarya</taxon>
        <taxon>Basidiomycota</taxon>
        <taxon>Agaricomycotina</taxon>
        <taxon>Agaricomycetes</taxon>
        <taxon>Russulales</taxon>
        <taxon>Auriscalpiaceae</taxon>
        <taxon>Auriscalpium</taxon>
    </lineage>
</organism>
<proteinExistence type="predicted"/>
<comment type="caution">
    <text evidence="1">The sequence shown here is derived from an EMBL/GenBank/DDBJ whole genome shotgun (WGS) entry which is preliminary data.</text>
</comment>
<protein>
    <submittedName>
        <fullName evidence="1">Uncharacterized protein</fullName>
    </submittedName>
</protein>
<reference evidence="1" key="2">
    <citation type="journal article" date="2022" name="New Phytol.">
        <title>Evolutionary transition to the ectomycorrhizal habit in the genomes of a hyperdiverse lineage of mushroom-forming fungi.</title>
        <authorList>
            <person name="Looney B."/>
            <person name="Miyauchi S."/>
            <person name="Morin E."/>
            <person name="Drula E."/>
            <person name="Courty P.E."/>
            <person name="Kohler A."/>
            <person name="Kuo A."/>
            <person name="LaButti K."/>
            <person name="Pangilinan J."/>
            <person name="Lipzen A."/>
            <person name="Riley R."/>
            <person name="Andreopoulos W."/>
            <person name="He G."/>
            <person name="Johnson J."/>
            <person name="Nolan M."/>
            <person name="Tritt A."/>
            <person name="Barry K.W."/>
            <person name="Grigoriev I.V."/>
            <person name="Nagy L.G."/>
            <person name="Hibbett D."/>
            <person name="Henrissat B."/>
            <person name="Matheny P.B."/>
            <person name="Labbe J."/>
            <person name="Martin F.M."/>
        </authorList>
    </citation>
    <scope>NUCLEOTIDE SEQUENCE</scope>
    <source>
        <strain evidence="1">FP105234-sp</strain>
    </source>
</reference>
<dbReference type="Proteomes" id="UP000814033">
    <property type="component" value="Unassembled WGS sequence"/>
</dbReference>
<gene>
    <name evidence="1" type="ORF">FA95DRAFT_1613614</name>
</gene>